<accession>E8PM20</accession>
<name>E8PM20_THESS</name>
<dbReference type="STRING" id="743525.TSC_c18250"/>
<dbReference type="HOGENOM" id="CLU_2921304_0_0_0"/>
<dbReference type="EMBL" id="CP001962">
    <property type="protein sequence ID" value="ADW22439.1"/>
    <property type="molecule type" value="Genomic_DNA"/>
</dbReference>
<evidence type="ECO:0000313" key="1">
    <source>
        <dbReference type="EMBL" id="ADW22439.1"/>
    </source>
</evidence>
<organism evidence="1 2">
    <name type="scientific">Thermus scotoductus (strain ATCC 700910 / SA-01)</name>
    <dbReference type="NCBI Taxonomy" id="743525"/>
    <lineage>
        <taxon>Bacteria</taxon>
        <taxon>Thermotogati</taxon>
        <taxon>Deinococcota</taxon>
        <taxon>Deinococci</taxon>
        <taxon>Thermales</taxon>
        <taxon>Thermaceae</taxon>
        <taxon>Thermus</taxon>
    </lineage>
</organism>
<dbReference type="AlphaFoldDB" id="E8PM20"/>
<protein>
    <submittedName>
        <fullName evidence="1">Uncharacterized protein</fullName>
    </submittedName>
</protein>
<sequence>MEEMIHLLVEVVEGIPHVRPYRPPVRELLQKLFKAYPLEVHALGEATDHDAVRYVRKLRKA</sequence>
<reference evidence="2" key="1">
    <citation type="submission" date="2010-03" db="EMBL/GenBank/DDBJ databases">
        <title>The genome sequence of Thermus scotoductus SA-01.</title>
        <authorList>
            <person name="Gounder K."/>
            <person name="Liesegang H."/>
            <person name="Brzuszkiewicz E."/>
            <person name="Wollherr A."/>
            <person name="Daniel R."/>
            <person name="Gottschalk G."/>
            <person name="van Heerden E."/>
            <person name="Litthauer D."/>
        </authorList>
    </citation>
    <scope>NUCLEOTIDE SEQUENCE [LARGE SCALE GENOMIC DNA]</scope>
    <source>
        <strain evidence="2">ATCC 700910 / SA-01</strain>
    </source>
</reference>
<evidence type="ECO:0000313" key="2">
    <source>
        <dbReference type="Proteomes" id="UP000008087"/>
    </source>
</evidence>
<proteinExistence type="predicted"/>
<gene>
    <name evidence="1" type="ordered locus">TSC_c18250</name>
</gene>
<reference evidence="1 2" key="2">
    <citation type="journal article" date="2011" name="BMC Genomics">
        <title>Sequence of the hyperplastic genome of the naturally competent Thermus scotoductus SA-01.</title>
        <authorList>
            <person name="Gounder K."/>
            <person name="Brzuszkiewicz E."/>
            <person name="Liesegang H."/>
            <person name="Wollherr A."/>
            <person name="Daniel R."/>
            <person name="Gottschalk G."/>
            <person name="Reva O."/>
            <person name="Kumwenda B."/>
            <person name="Srivastava M."/>
            <person name="Bricio C."/>
            <person name="Berenguer J."/>
            <person name="van Heerden E."/>
            <person name="Litthauer D."/>
        </authorList>
    </citation>
    <scope>NUCLEOTIDE SEQUENCE [LARGE SCALE GENOMIC DNA]</scope>
    <source>
        <strain evidence="2">ATCC 700910 / SA-01</strain>
    </source>
</reference>
<dbReference type="Proteomes" id="UP000008087">
    <property type="component" value="Chromosome"/>
</dbReference>
<dbReference type="KEGG" id="tsc:TSC_c18250"/>